<accession>A0AAV4HFC8</accession>
<feature type="region of interest" description="Disordered" evidence="1">
    <location>
        <begin position="43"/>
        <end position="69"/>
    </location>
</feature>
<dbReference type="Proteomes" id="UP000762676">
    <property type="component" value="Unassembled WGS sequence"/>
</dbReference>
<dbReference type="EMBL" id="BMAT01005554">
    <property type="protein sequence ID" value="GFR95733.1"/>
    <property type="molecule type" value="Genomic_DNA"/>
</dbReference>
<feature type="region of interest" description="Disordered" evidence="1">
    <location>
        <begin position="1"/>
        <end position="31"/>
    </location>
</feature>
<keyword evidence="3" id="KW-1185">Reference proteome</keyword>
<gene>
    <name evidence="2" type="ORF">ElyMa_002701600</name>
</gene>
<name>A0AAV4HFC8_9GAST</name>
<sequence length="163" mass="18533">MGRADEEKREEQGKTKEEKSEEKSGGLSTRMLEIFRRGGRLRFIGSKERRGGSRRKGWRGTGGDGIETPDKYSLSVALNDNNNIHNSGRPFVPVKATVSPFRPADILPTQIVLLTPVCRLAKPDRRITREQFHPNDNISHIVTNPRAHPPYQPRYPDGKRKKH</sequence>
<feature type="compositionally biased region" description="Basic and acidic residues" evidence="1">
    <location>
        <begin position="1"/>
        <end position="24"/>
    </location>
</feature>
<organism evidence="2 3">
    <name type="scientific">Elysia marginata</name>
    <dbReference type="NCBI Taxonomy" id="1093978"/>
    <lineage>
        <taxon>Eukaryota</taxon>
        <taxon>Metazoa</taxon>
        <taxon>Spiralia</taxon>
        <taxon>Lophotrochozoa</taxon>
        <taxon>Mollusca</taxon>
        <taxon>Gastropoda</taxon>
        <taxon>Heterobranchia</taxon>
        <taxon>Euthyneura</taxon>
        <taxon>Panpulmonata</taxon>
        <taxon>Sacoglossa</taxon>
        <taxon>Placobranchoidea</taxon>
        <taxon>Plakobranchidae</taxon>
        <taxon>Elysia</taxon>
    </lineage>
</organism>
<protein>
    <submittedName>
        <fullName evidence="2">Uncharacterized protein</fullName>
    </submittedName>
</protein>
<feature type="region of interest" description="Disordered" evidence="1">
    <location>
        <begin position="133"/>
        <end position="163"/>
    </location>
</feature>
<comment type="caution">
    <text evidence="2">The sequence shown here is derived from an EMBL/GenBank/DDBJ whole genome shotgun (WGS) entry which is preliminary data.</text>
</comment>
<reference evidence="2 3" key="1">
    <citation type="journal article" date="2021" name="Elife">
        <title>Chloroplast acquisition without the gene transfer in kleptoplastic sea slugs, Plakobranchus ocellatus.</title>
        <authorList>
            <person name="Maeda T."/>
            <person name="Takahashi S."/>
            <person name="Yoshida T."/>
            <person name="Shimamura S."/>
            <person name="Takaki Y."/>
            <person name="Nagai Y."/>
            <person name="Toyoda A."/>
            <person name="Suzuki Y."/>
            <person name="Arimoto A."/>
            <person name="Ishii H."/>
            <person name="Satoh N."/>
            <person name="Nishiyama T."/>
            <person name="Hasebe M."/>
            <person name="Maruyama T."/>
            <person name="Minagawa J."/>
            <person name="Obokata J."/>
            <person name="Shigenobu S."/>
        </authorList>
    </citation>
    <scope>NUCLEOTIDE SEQUENCE [LARGE SCALE GENOMIC DNA]</scope>
</reference>
<proteinExistence type="predicted"/>
<evidence type="ECO:0000313" key="2">
    <source>
        <dbReference type="EMBL" id="GFR95733.1"/>
    </source>
</evidence>
<evidence type="ECO:0000256" key="1">
    <source>
        <dbReference type="SAM" id="MobiDB-lite"/>
    </source>
</evidence>
<evidence type="ECO:0000313" key="3">
    <source>
        <dbReference type="Proteomes" id="UP000762676"/>
    </source>
</evidence>
<dbReference type="AlphaFoldDB" id="A0AAV4HFC8"/>